<name>B3RVX0_TRIAD</name>
<accession>B3RVX0</accession>
<gene>
    <name evidence="3" type="ORF">TRIADDRAFT_55805</name>
</gene>
<organism evidence="3 4">
    <name type="scientific">Trichoplax adhaerens</name>
    <name type="common">Trichoplax reptans</name>
    <dbReference type="NCBI Taxonomy" id="10228"/>
    <lineage>
        <taxon>Eukaryota</taxon>
        <taxon>Metazoa</taxon>
        <taxon>Placozoa</taxon>
        <taxon>Uniplacotomia</taxon>
        <taxon>Trichoplacea</taxon>
        <taxon>Trichoplacidae</taxon>
        <taxon>Trichoplax</taxon>
    </lineage>
</organism>
<dbReference type="CTD" id="6753318"/>
<keyword evidence="1" id="KW-0106">Calcium</keyword>
<sequence>MDNGYIESQELQQFLKDLIKEGINKEVNDNDKEFKRYKNDLLEFCDSNNDGRIEMEELALVLPVEENFLRQFRRSSELSASDFMKVWHHYDADNSGYLEEDEMKGLVRDVLRRGKDSVSLTDVENYTRGATKTKLSRKEFQSVFNHYDKDNNGYIEDYELEGLLKDLVQVDGKDMTVRVIERLKKDLLSLCDRNKDGRLQMDELASFFCYDRSKSLPGRK</sequence>
<dbReference type="Pfam" id="PF13202">
    <property type="entry name" value="EF-hand_5"/>
    <property type="match status" value="1"/>
</dbReference>
<dbReference type="InterPro" id="IPR002048">
    <property type="entry name" value="EF_hand_dom"/>
</dbReference>
<proteinExistence type="predicted"/>
<dbReference type="GO" id="GO:0043005">
    <property type="term" value="C:neuron projection"/>
    <property type="evidence" value="ECO:0000318"/>
    <property type="project" value="GO_Central"/>
</dbReference>
<feature type="domain" description="EF-hand" evidence="2">
    <location>
        <begin position="78"/>
        <end position="113"/>
    </location>
</feature>
<feature type="domain" description="EF-hand" evidence="2">
    <location>
        <begin position="135"/>
        <end position="170"/>
    </location>
</feature>
<dbReference type="OrthoDB" id="428774at2759"/>
<evidence type="ECO:0000313" key="4">
    <source>
        <dbReference type="Proteomes" id="UP000009022"/>
    </source>
</evidence>
<dbReference type="FunCoup" id="B3RVX0">
    <property type="interactions" value="628"/>
</dbReference>
<dbReference type="Proteomes" id="UP000009022">
    <property type="component" value="Unassembled WGS sequence"/>
</dbReference>
<protein>
    <recommendedName>
        <fullName evidence="2">EF-hand domain-containing protein</fullName>
    </recommendedName>
</protein>
<dbReference type="GO" id="GO:0005829">
    <property type="term" value="C:cytosol"/>
    <property type="evidence" value="ECO:0000318"/>
    <property type="project" value="GO_Central"/>
</dbReference>
<dbReference type="KEGG" id="tad:TRIADDRAFT_55805"/>
<dbReference type="SMART" id="SM00054">
    <property type="entry name" value="EFh"/>
    <property type="match status" value="3"/>
</dbReference>
<keyword evidence="4" id="KW-1185">Reference proteome</keyword>
<dbReference type="GeneID" id="6753318"/>
<dbReference type="PANTHER" id="PTHR19972">
    <property type="entry name" value="CALBINDIN"/>
    <property type="match status" value="1"/>
</dbReference>
<reference evidence="3 4" key="1">
    <citation type="journal article" date="2008" name="Nature">
        <title>The Trichoplax genome and the nature of placozoans.</title>
        <authorList>
            <person name="Srivastava M."/>
            <person name="Begovic E."/>
            <person name="Chapman J."/>
            <person name="Putnam N.H."/>
            <person name="Hellsten U."/>
            <person name="Kawashima T."/>
            <person name="Kuo A."/>
            <person name="Mitros T."/>
            <person name="Salamov A."/>
            <person name="Carpenter M.L."/>
            <person name="Signorovitch A.Y."/>
            <person name="Moreno M.A."/>
            <person name="Kamm K."/>
            <person name="Grimwood J."/>
            <person name="Schmutz J."/>
            <person name="Shapiro H."/>
            <person name="Grigoriev I.V."/>
            <person name="Buss L.W."/>
            <person name="Schierwater B."/>
            <person name="Dellaporta S.L."/>
            <person name="Rokhsar D.S."/>
        </authorList>
    </citation>
    <scope>NUCLEOTIDE SEQUENCE [LARGE SCALE GENOMIC DNA]</scope>
    <source>
        <strain evidence="3 4">Grell-BS-1999</strain>
    </source>
</reference>
<evidence type="ECO:0000313" key="3">
    <source>
        <dbReference type="EMBL" id="EDV26072.1"/>
    </source>
</evidence>
<dbReference type="PROSITE" id="PS00018">
    <property type="entry name" value="EF_HAND_1"/>
    <property type="match status" value="4"/>
</dbReference>
<dbReference type="eggNOG" id="KOG0027">
    <property type="taxonomic scope" value="Eukaryota"/>
</dbReference>
<dbReference type="InterPro" id="IPR018247">
    <property type="entry name" value="EF_Hand_1_Ca_BS"/>
</dbReference>
<dbReference type="InParanoid" id="B3RVX0"/>
<dbReference type="GO" id="GO:0005509">
    <property type="term" value="F:calcium ion binding"/>
    <property type="evidence" value="ECO:0000318"/>
    <property type="project" value="GO_Central"/>
</dbReference>
<dbReference type="InterPro" id="IPR051001">
    <property type="entry name" value="Calbindin_Ca-bind"/>
</dbReference>
<dbReference type="RefSeq" id="XP_002112105.1">
    <property type="nucleotide sequence ID" value="XM_002112069.1"/>
</dbReference>
<dbReference type="PANTHER" id="PTHR19972:SF10">
    <property type="entry name" value="CALBINDIN-32"/>
    <property type="match status" value="1"/>
</dbReference>
<dbReference type="GO" id="GO:0045202">
    <property type="term" value="C:synapse"/>
    <property type="evidence" value="ECO:0000318"/>
    <property type="project" value="GO_Central"/>
</dbReference>
<dbReference type="GO" id="GO:0005634">
    <property type="term" value="C:nucleus"/>
    <property type="evidence" value="ECO:0000318"/>
    <property type="project" value="GO_Central"/>
</dbReference>
<evidence type="ECO:0000256" key="1">
    <source>
        <dbReference type="ARBA" id="ARBA00022837"/>
    </source>
</evidence>
<dbReference type="PROSITE" id="PS50222">
    <property type="entry name" value="EF_HAND_2"/>
    <property type="match status" value="2"/>
</dbReference>
<dbReference type="AlphaFoldDB" id="B3RVX0"/>
<dbReference type="PhylomeDB" id="B3RVX0"/>
<dbReference type="InterPro" id="IPR011992">
    <property type="entry name" value="EF-hand-dom_pair"/>
</dbReference>
<dbReference type="HOGENOM" id="CLU_054826_1_1_1"/>
<dbReference type="OMA" id="DFIKIWK"/>
<dbReference type="STRING" id="10228.B3RVX0"/>
<dbReference type="Gene3D" id="1.10.238.10">
    <property type="entry name" value="EF-hand"/>
    <property type="match status" value="3"/>
</dbReference>
<dbReference type="EMBL" id="DS985244">
    <property type="protein sequence ID" value="EDV26072.1"/>
    <property type="molecule type" value="Genomic_DNA"/>
</dbReference>
<evidence type="ECO:0000259" key="2">
    <source>
        <dbReference type="PROSITE" id="PS50222"/>
    </source>
</evidence>
<dbReference type="Pfam" id="PF13499">
    <property type="entry name" value="EF-hand_7"/>
    <property type="match status" value="1"/>
</dbReference>
<dbReference type="SUPFAM" id="SSF47473">
    <property type="entry name" value="EF-hand"/>
    <property type="match status" value="2"/>
</dbReference>